<evidence type="ECO:0000313" key="3">
    <source>
        <dbReference type="Proteomes" id="UP000243207"/>
    </source>
</evidence>
<keyword evidence="3" id="KW-1185">Reference proteome</keyword>
<dbReference type="RefSeq" id="WP_093393810.1">
    <property type="nucleotide sequence ID" value="NZ_LT629736.1"/>
</dbReference>
<accession>A0A1H1U1L2</accession>
<dbReference type="EMBL" id="LT629736">
    <property type="protein sequence ID" value="SDS66263.1"/>
    <property type="molecule type" value="Genomic_DNA"/>
</dbReference>
<feature type="chain" id="PRO_5009261773" description="Tetratricopeptide repeat-containing protein" evidence="1">
    <location>
        <begin position="23"/>
        <end position="93"/>
    </location>
</feature>
<keyword evidence="1" id="KW-0732">Signal</keyword>
<dbReference type="STRING" id="487184.SAMN05216421_1938"/>
<gene>
    <name evidence="2" type="ORF">SAMN05216421_1938</name>
</gene>
<evidence type="ECO:0000256" key="1">
    <source>
        <dbReference type="SAM" id="SignalP"/>
    </source>
</evidence>
<evidence type="ECO:0008006" key="4">
    <source>
        <dbReference type="Google" id="ProtNLM"/>
    </source>
</evidence>
<dbReference type="OrthoDB" id="7027446at2"/>
<proteinExistence type="predicted"/>
<organism evidence="2 3">
    <name type="scientific">Halopseudomonas xinjiangensis</name>
    <dbReference type="NCBI Taxonomy" id="487184"/>
    <lineage>
        <taxon>Bacteria</taxon>
        <taxon>Pseudomonadati</taxon>
        <taxon>Pseudomonadota</taxon>
        <taxon>Gammaproteobacteria</taxon>
        <taxon>Pseudomonadales</taxon>
        <taxon>Pseudomonadaceae</taxon>
        <taxon>Halopseudomonas</taxon>
    </lineage>
</organism>
<dbReference type="Proteomes" id="UP000243207">
    <property type="component" value="Chromosome I"/>
</dbReference>
<dbReference type="AlphaFoldDB" id="A0A1H1U1L2"/>
<sequence length="93" mass="10110">MKSRYSLVLACALGLASVPALACTPEDALAKAEEAAETIHRLADGDPEKALALHEELLRLQARDPTNDRHTACEAYERVIQELEQKHGTESAS</sequence>
<feature type="signal peptide" evidence="1">
    <location>
        <begin position="1"/>
        <end position="22"/>
    </location>
</feature>
<reference evidence="3" key="1">
    <citation type="submission" date="2016-10" db="EMBL/GenBank/DDBJ databases">
        <authorList>
            <person name="Varghese N."/>
            <person name="Submissions S."/>
        </authorList>
    </citation>
    <scope>NUCLEOTIDE SEQUENCE [LARGE SCALE GENOMIC DNA]</scope>
    <source>
        <strain evidence="3">NRRL B-51270</strain>
    </source>
</reference>
<name>A0A1H1U1L2_9GAMM</name>
<protein>
    <recommendedName>
        <fullName evidence="4">Tetratricopeptide repeat-containing protein</fullName>
    </recommendedName>
</protein>
<evidence type="ECO:0000313" key="2">
    <source>
        <dbReference type="EMBL" id="SDS66263.1"/>
    </source>
</evidence>